<proteinExistence type="predicted"/>
<feature type="region of interest" description="Disordered" evidence="1">
    <location>
        <begin position="224"/>
        <end position="295"/>
    </location>
</feature>
<dbReference type="GeneID" id="77726285"/>
<accession>A0AA38LVZ2</accession>
<reference evidence="2" key="1">
    <citation type="journal article" date="2022" name="G3 (Bethesda)">
        <title>High quality genome of the basidiomycete yeast Dioszegia hungarica PDD-24b-2 isolated from cloud water.</title>
        <authorList>
            <person name="Jarrige D."/>
            <person name="Haridas S."/>
            <person name="Bleykasten-Grosshans C."/>
            <person name="Joly M."/>
            <person name="Nadalig T."/>
            <person name="Sancelme M."/>
            <person name="Vuilleumier S."/>
            <person name="Grigoriev I.V."/>
            <person name="Amato P."/>
            <person name="Bringel F."/>
        </authorList>
    </citation>
    <scope>NUCLEOTIDE SEQUENCE</scope>
    <source>
        <strain evidence="2">PDD-24b-2</strain>
    </source>
</reference>
<protein>
    <submittedName>
        <fullName evidence="2">Uncharacterized protein</fullName>
    </submittedName>
</protein>
<name>A0AA38LVZ2_9TREE</name>
<dbReference type="Proteomes" id="UP001164286">
    <property type="component" value="Unassembled WGS sequence"/>
</dbReference>
<feature type="region of interest" description="Disordered" evidence="1">
    <location>
        <begin position="1"/>
        <end position="23"/>
    </location>
</feature>
<feature type="compositionally biased region" description="Polar residues" evidence="1">
    <location>
        <begin position="224"/>
        <end position="257"/>
    </location>
</feature>
<evidence type="ECO:0000256" key="1">
    <source>
        <dbReference type="SAM" id="MobiDB-lite"/>
    </source>
</evidence>
<feature type="region of interest" description="Disordered" evidence="1">
    <location>
        <begin position="43"/>
        <end position="174"/>
    </location>
</feature>
<organism evidence="2 3">
    <name type="scientific">Dioszegia hungarica</name>
    <dbReference type="NCBI Taxonomy" id="4972"/>
    <lineage>
        <taxon>Eukaryota</taxon>
        <taxon>Fungi</taxon>
        <taxon>Dikarya</taxon>
        <taxon>Basidiomycota</taxon>
        <taxon>Agaricomycotina</taxon>
        <taxon>Tremellomycetes</taxon>
        <taxon>Tremellales</taxon>
        <taxon>Bulleribasidiaceae</taxon>
        <taxon>Dioszegia</taxon>
    </lineage>
</organism>
<comment type="caution">
    <text evidence="2">The sequence shown here is derived from an EMBL/GenBank/DDBJ whole genome shotgun (WGS) entry which is preliminary data.</text>
</comment>
<sequence length="317" mass="35206">MFAPFPRTKRQRSPSPPLPDEYVDLASPLDILIKRRRREAVFNTDGYPFPDSHPQPQPYGQPSAASCALDPSAQAESSTAWLARPAVNGRRSRQWQHLNAPPPSAVSGGSAAEQALPSASQPAPSNHKGYGASPHSIEYGRAHSQPDLPFHRHFMSSSPIRHQPPGSSPFRSSAEARVAGVAAEDADPRNEADWGEDELGREWGEYARENSVLHSLHRARANTFVTPPNPHNYSTMTPARPQTQYPQQTPLNPQYQPTPYRDHPPSSGSTQYPMSSPFPEDGQMTPQEEETRRRYEDANRLLAELAVARRQRWGDDG</sequence>
<evidence type="ECO:0000313" key="2">
    <source>
        <dbReference type="EMBL" id="KAI9635971.1"/>
    </source>
</evidence>
<evidence type="ECO:0000313" key="3">
    <source>
        <dbReference type="Proteomes" id="UP001164286"/>
    </source>
</evidence>
<dbReference type="RefSeq" id="XP_052945748.1">
    <property type="nucleotide sequence ID" value="XM_053087084.1"/>
</dbReference>
<keyword evidence="3" id="KW-1185">Reference proteome</keyword>
<gene>
    <name evidence="2" type="ORF">MKK02DRAFT_25733</name>
</gene>
<dbReference type="EMBL" id="JAKWFO010000005">
    <property type="protein sequence ID" value="KAI9635971.1"/>
    <property type="molecule type" value="Genomic_DNA"/>
</dbReference>
<dbReference type="AlphaFoldDB" id="A0AA38LVZ2"/>